<proteinExistence type="predicted"/>
<dbReference type="EMBL" id="GBXM01095886">
    <property type="protein sequence ID" value="JAH12691.1"/>
    <property type="molecule type" value="Transcribed_RNA"/>
</dbReference>
<reference evidence="1" key="1">
    <citation type="submission" date="2014-11" db="EMBL/GenBank/DDBJ databases">
        <authorList>
            <person name="Amaro Gonzalez C."/>
        </authorList>
    </citation>
    <scope>NUCLEOTIDE SEQUENCE</scope>
</reference>
<name>A0A0E9Q719_ANGAN</name>
<protein>
    <submittedName>
        <fullName evidence="1">Uncharacterized protein</fullName>
    </submittedName>
</protein>
<reference evidence="1" key="2">
    <citation type="journal article" date="2015" name="Fish Shellfish Immunol.">
        <title>Early steps in the European eel (Anguilla anguilla)-Vibrio vulnificus interaction in the gills: Role of the RtxA13 toxin.</title>
        <authorList>
            <person name="Callol A."/>
            <person name="Pajuelo D."/>
            <person name="Ebbesson L."/>
            <person name="Teles M."/>
            <person name="MacKenzie S."/>
            <person name="Amaro C."/>
        </authorList>
    </citation>
    <scope>NUCLEOTIDE SEQUENCE</scope>
</reference>
<dbReference type="AlphaFoldDB" id="A0A0E9Q719"/>
<accession>A0A0E9Q719</accession>
<evidence type="ECO:0000313" key="1">
    <source>
        <dbReference type="EMBL" id="JAH12691.1"/>
    </source>
</evidence>
<organism evidence="1">
    <name type="scientific">Anguilla anguilla</name>
    <name type="common">European freshwater eel</name>
    <name type="synonym">Muraena anguilla</name>
    <dbReference type="NCBI Taxonomy" id="7936"/>
    <lineage>
        <taxon>Eukaryota</taxon>
        <taxon>Metazoa</taxon>
        <taxon>Chordata</taxon>
        <taxon>Craniata</taxon>
        <taxon>Vertebrata</taxon>
        <taxon>Euteleostomi</taxon>
        <taxon>Actinopterygii</taxon>
        <taxon>Neopterygii</taxon>
        <taxon>Teleostei</taxon>
        <taxon>Anguilliformes</taxon>
        <taxon>Anguillidae</taxon>
        <taxon>Anguilla</taxon>
    </lineage>
</organism>
<sequence>MQIQRLLGTHPVKALFLCMDGPQRLVLDSDCASADARRRTFAASIGQGREGSVSLLTSNLWTAC</sequence>